<comment type="catalytic activity">
    <reaction evidence="3">
        <text>uridine + phosphate = alpha-D-ribose 1-phosphate + uracil</text>
        <dbReference type="Rhea" id="RHEA:24388"/>
        <dbReference type="ChEBI" id="CHEBI:16704"/>
        <dbReference type="ChEBI" id="CHEBI:17568"/>
        <dbReference type="ChEBI" id="CHEBI:43474"/>
        <dbReference type="ChEBI" id="CHEBI:57720"/>
        <dbReference type="EC" id="2.4.2.2"/>
    </reaction>
</comment>
<dbReference type="GO" id="GO:0016154">
    <property type="term" value="F:pyrimidine-nucleoside phosphorylase activity"/>
    <property type="evidence" value="ECO:0007669"/>
    <property type="project" value="UniProtKB-UniRule"/>
</dbReference>
<comment type="catalytic activity">
    <reaction evidence="3">
        <text>guanosine + phosphate = alpha-D-ribose 1-phosphate + guanine</text>
        <dbReference type="Rhea" id="RHEA:13233"/>
        <dbReference type="ChEBI" id="CHEBI:16235"/>
        <dbReference type="ChEBI" id="CHEBI:16750"/>
        <dbReference type="ChEBI" id="CHEBI:43474"/>
        <dbReference type="ChEBI" id="CHEBI:57720"/>
        <dbReference type="EC" id="2.4.2.1"/>
    </reaction>
</comment>
<comment type="catalytic activity">
    <reaction evidence="3">
        <text>thymidine + phosphate = 2-deoxy-alpha-D-ribose 1-phosphate + thymine</text>
        <dbReference type="Rhea" id="RHEA:16037"/>
        <dbReference type="ChEBI" id="CHEBI:17748"/>
        <dbReference type="ChEBI" id="CHEBI:17821"/>
        <dbReference type="ChEBI" id="CHEBI:43474"/>
        <dbReference type="ChEBI" id="CHEBI:57259"/>
        <dbReference type="EC" id="2.4.2.2"/>
    </reaction>
</comment>
<dbReference type="FunFam" id="2.60.120.10:FF:000016">
    <property type="entry name" value="Pyrimidine/purine nucleoside phosphorylase"/>
    <property type="match status" value="1"/>
</dbReference>
<comment type="catalytic activity">
    <reaction evidence="3">
        <text>adenosine + phosphate = alpha-D-ribose 1-phosphate + adenine</text>
        <dbReference type="Rhea" id="RHEA:27642"/>
        <dbReference type="ChEBI" id="CHEBI:16335"/>
        <dbReference type="ChEBI" id="CHEBI:16708"/>
        <dbReference type="ChEBI" id="CHEBI:43474"/>
        <dbReference type="ChEBI" id="CHEBI:57720"/>
        <dbReference type="EC" id="2.4.2.1"/>
    </reaction>
</comment>
<gene>
    <name evidence="3" type="primary">ppnP</name>
    <name evidence="4" type="ORF">CHH67_09125</name>
</gene>
<dbReference type="OrthoDB" id="9793848at2"/>
<dbReference type="PANTHER" id="PTHR36540">
    <property type="entry name" value="PYRIMIDINE/PURINE NUCLEOSIDE PHOSPHORYLASE"/>
    <property type="match status" value="1"/>
</dbReference>
<dbReference type="Gene3D" id="2.60.120.10">
    <property type="entry name" value="Jelly Rolls"/>
    <property type="match status" value="1"/>
</dbReference>
<comment type="catalytic activity">
    <reaction evidence="3">
        <text>a purine D-ribonucleoside + phosphate = a purine nucleobase + alpha-D-ribose 1-phosphate</text>
        <dbReference type="Rhea" id="RHEA:19805"/>
        <dbReference type="ChEBI" id="CHEBI:26386"/>
        <dbReference type="ChEBI" id="CHEBI:43474"/>
        <dbReference type="ChEBI" id="CHEBI:57720"/>
        <dbReference type="ChEBI" id="CHEBI:142355"/>
        <dbReference type="EC" id="2.4.2.1"/>
    </reaction>
</comment>
<comment type="catalytic activity">
    <reaction evidence="3">
        <text>cytidine + phosphate = cytosine + alpha-D-ribose 1-phosphate</text>
        <dbReference type="Rhea" id="RHEA:52540"/>
        <dbReference type="ChEBI" id="CHEBI:16040"/>
        <dbReference type="ChEBI" id="CHEBI:17562"/>
        <dbReference type="ChEBI" id="CHEBI:43474"/>
        <dbReference type="ChEBI" id="CHEBI:57720"/>
        <dbReference type="EC" id="2.4.2.2"/>
    </reaction>
</comment>
<dbReference type="Pfam" id="PF06865">
    <property type="entry name" value="Ppnp"/>
    <property type="match status" value="1"/>
</dbReference>
<evidence type="ECO:0000256" key="3">
    <source>
        <dbReference type="HAMAP-Rule" id="MF_01537"/>
    </source>
</evidence>
<sequence length="105" mass="11541">MSQFNNATIVKAANIYYEGNVTSRTVLLEDGQKVTLGIMLPGSYEFGTDGPEIMEILSGDLSVLLPGEQEWRQIQGSATFHVPGDSSFKLEIRTVTDYCCSYPKA</sequence>
<keyword evidence="2 3" id="KW-0808">Transferase</keyword>
<proteinExistence type="inferred from homology"/>
<evidence type="ECO:0000256" key="2">
    <source>
        <dbReference type="ARBA" id="ARBA00022679"/>
    </source>
</evidence>
<dbReference type="CDD" id="cd20296">
    <property type="entry name" value="cupin_PpnP-like"/>
    <property type="match status" value="1"/>
</dbReference>
<dbReference type="EC" id="2.4.2.2" evidence="3"/>
<comment type="similarity">
    <text evidence="3">Belongs to the nucleoside phosphorylase PpnP family.</text>
</comment>
<dbReference type="RefSeq" id="WP_095264861.1">
    <property type="nucleotide sequence ID" value="NZ_NPBY01000029.1"/>
</dbReference>
<dbReference type="EMBL" id="NPBY01000029">
    <property type="protein sequence ID" value="PAD77616.1"/>
    <property type="molecule type" value="Genomic_DNA"/>
</dbReference>
<comment type="caution">
    <text evidence="4">The sequence shown here is derived from an EMBL/GenBank/DDBJ whole genome shotgun (WGS) entry which is preliminary data.</text>
</comment>
<protein>
    <recommendedName>
        <fullName evidence="3">Pyrimidine/purine nucleoside phosphorylase</fullName>
        <ecNumber evidence="3">2.4.2.1</ecNumber>
        <ecNumber evidence="3">2.4.2.2</ecNumber>
    </recommendedName>
    <alternativeName>
        <fullName evidence="3">Adenosine phosphorylase</fullName>
    </alternativeName>
    <alternativeName>
        <fullName evidence="3">Cytidine phosphorylase</fullName>
    </alternativeName>
    <alternativeName>
        <fullName evidence="3">Guanosine phosphorylase</fullName>
    </alternativeName>
    <alternativeName>
        <fullName evidence="3">Inosine phosphorylase</fullName>
    </alternativeName>
    <alternativeName>
        <fullName evidence="3">Thymidine phosphorylase</fullName>
    </alternativeName>
    <alternativeName>
        <fullName evidence="3">Uridine phosphorylase</fullName>
    </alternativeName>
    <alternativeName>
        <fullName evidence="3">Xanthosine phosphorylase</fullName>
    </alternativeName>
</protein>
<dbReference type="Proteomes" id="UP000215596">
    <property type="component" value="Unassembled WGS sequence"/>
</dbReference>
<evidence type="ECO:0000313" key="5">
    <source>
        <dbReference type="Proteomes" id="UP000215596"/>
    </source>
</evidence>
<dbReference type="SUPFAM" id="SSF51182">
    <property type="entry name" value="RmlC-like cupins"/>
    <property type="match status" value="1"/>
</dbReference>
<evidence type="ECO:0000313" key="4">
    <source>
        <dbReference type="EMBL" id="PAD77616.1"/>
    </source>
</evidence>
<dbReference type="GO" id="GO:0004731">
    <property type="term" value="F:purine-nucleoside phosphorylase activity"/>
    <property type="evidence" value="ECO:0007669"/>
    <property type="project" value="UniProtKB-UniRule"/>
</dbReference>
<comment type="function">
    <text evidence="3">Catalyzes the phosphorolysis of diverse nucleosides, yielding D-ribose 1-phosphate and the respective free bases. Can use uridine, adenosine, guanosine, cytidine, thymidine, inosine and xanthosine as substrates. Also catalyzes the reverse reactions.</text>
</comment>
<accession>A0A268EWV8</accession>
<keyword evidence="1 3" id="KW-0328">Glycosyltransferase</keyword>
<evidence type="ECO:0000256" key="1">
    <source>
        <dbReference type="ARBA" id="ARBA00022676"/>
    </source>
</evidence>
<dbReference type="InterPro" id="IPR009664">
    <property type="entry name" value="Ppnp"/>
</dbReference>
<comment type="catalytic activity">
    <reaction evidence="3">
        <text>xanthosine + phosphate = alpha-D-ribose 1-phosphate + xanthine</text>
        <dbReference type="Rhea" id="RHEA:27638"/>
        <dbReference type="ChEBI" id="CHEBI:17712"/>
        <dbReference type="ChEBI" id="CHEBI:18107"/>
        <dbReference type="ChEBI" id="CHEBI:43474"/>
        <dbReference type="ChEBI" id="CHEBI:57720"/>
        <dbReference type="EC" id="2.4.2.1"/>
    </reaction>
</comment>
<dbReference type="GO" id="GO:0005829">
    <property type="term" value="C:cytosol"/>
    <property type="evidence" value="ECO:0007669"/>
    <property type="project" value="TreeGrafter"/>
</dbReference>
<reference evidence="4 5" key="1">
    <citation type="submission" date="2017-07" db="EMBL/GenBank/DDBJ databases">
        <title>Isolation and whole genome analysis of endospore-forming bacteria from heroin.</title>
        <authorList>
            <person name="Kalinowski J."/>
            <person name="Ahrens B."/>
            <person name="Al-Dilaimi A."/>
            <person name="Winkler A."/>
            <person name="Wibberg D."/>
            <person name="Schleenbecker U."/>
            <person name="Ruckert C."/>
            <person name="Wolfel R."/>
            <person name="Grass G."/>
        </authorList>
    </citation>
    <scope>NUCLEOTIDE SEQUENCE [LARGE SCALE GENOMIC DNA]</scope>
    <source>
        <strain evidence="4 5">7537-G1</strain>
    </source>
</reference>
<dbReference type="AlphaFoldDB" id="A0A268EWV8"/>
<dbReference type="InterPro" id="IPR014710">
    <property type="entry name" value="RmlC-like_jellyroll"/>
</dbReference>
<comment type="catalytic activity">
    <reaction evidence="3">
        <text>inosine + phosphate = alpha-D-ribose 1-phosphate + hypoxanthine</text>
        <dbReference type="Rhea" id="RHEA:27646"/>
        <dbReference type="ChEBI" id="CHEBI:17368"/>
        <dbReference type="ChEBI" id="CHEBI:17596"/>
        <dbReference type="ChEBI" id="CHEBI:43474"/>
        <dbReference type="ChEBI" id="CHEBI:57720"/>
        <dbReference type="EC" id="2.4.2.1"/>
    </reaction>
</comment>
<dbReference type="HAMAP" id="MF_01537">
    <property type="entry name" value="Nucleos_phosphorylase_PpnP"/>
    <property type="match status" value="1"/>
</dbReference>
<dbReference type="InterPro" id="IPR011051">
    <property type="entry name" value="RmlC_Cupin_sf"/>
</dbReference>
<organism evidence="4 5">
    <name type="scientific">Paenibacillus campinasensis</name>
    <dbReference type="NCBI Taxonomy" id="66347"/>
    <lineage>
        <taxon>Bacteria</taxon>
        <taxon>Bacillati</taxon>
        <taxon>Bacillota</taxon>
        <taxon>Bacilli</taxon>
        <taxon>Bacillales</taxon>
        <taxon>Paenibacillaceae</taxon>
        <taxon>Paenibacillus</taxon>
    </lineage>
</organism>
<dbReference type="PANTHER" id="PTHR36540:SF1">
    <property type="entry name" value="PYRIMIDINE_PURINE NUCLEOSIDE PHOSPHORYLASE"/>
    <property type="match status" value="1"/>
</dbReference>
<dbReference type="EC" id="2.4.2.1" evidence="3"/>
<name>A0A268EWV8_9BACL</name>